<dbReference type="InterPro" id="IPR001680">
    <property type="entry name" value="WD40_rpt"/>
</dbReference>
<feature type="compositionally biased region" description="Polar residues" evidence="5">
    <location>
        <begin position="1"/>
        <end position="19"/>
    </location>
</feature>
<name>A0A7S3PH71_9STRA</name>
<evidence type="ECO:0000256" key="3">
    <source>
        <dbReference type="ARBA" id="ARBA00022853"/>
    </source>
</evidence>
<feature type="compositionally biased region" description="Basic and acidic residues" evidence="5">
    <location>
        <begin position="28"/>
        <end position="55"/>
    </location>
</feature>
<dbReference type="EMBL" id="HBIN01010123">
    <property type="protein sequence ID" value="CAE0437302.1"/>
    <property type="molecule type" value="Transcribed_RNA"/>
</dbReference>
<accession>A0A7S3PH71</accession>
<dbReference type="InterPro" id="IPR050459">
    <property type="entry name" value="WD_repeat_RBAP46/RBAP48/MSI1"/>
</dbReference>
<evidence type="ECO:0000259" key="6">
    <source>
        <dbReference type="Pfam" id="PF12265"/>
    </source>
</evidence>
<dbReference type="PANTHER" id="PTHR22850">
    <property type="entry name" value="WD40 REPEAT FAMILY"/>
    <property type="match status" value="1"/>
</dbReference>
<proteinExistence type="predicted"/>
<dbReference type="Gene3D" id="2.130.10.10">
    <property type="entry name" value="YVTN repeat-like/Quinoprotein amine dehydrogenase"/>
    <property type="match status" value="1"/>
</dbReference>
<gene>
    <name evidence="7" type="ORF">ASTO00021_LOCUS7559</name>
</gene>
<feature type="region of interest" description="Disordered" evidence="5">
    <location>
        <begin position="1"/>
        <end position="55"/>
    </location>
</feature>
<dbReference type="InterPro" id="IPR015943">
    <property type="entry name" value="WD40/YVTN_repeat-like_dom_sf"/>
</dbReference>
<keyword evidence="2" id="KW-0677">Repeat</keyword>
<feature type="domain" description="Histone-binding protein RBBP4-like N-terminal" evidence="6">
    <location>
        <begin position="76"/>
        <end position="153"/>
    </location>
</feature>
<dbReference type="Pfam" id="PF00400">
    <property type="entry name" value="WD40"/>
    <property type="match status" value="4"/>
</dbReference>
<dbReference type="AlphaFoldDB" id="A0A7S3PH71"/>
<reference evidence="7" key="1">
    <citation type="submission" date="2021-01" db="EMBL/GenBank/DDBJ databases">
        <authorList>
            <person name="Corre E."/>
            <person name="Pelletier E."/>
            <person name="Niang G."/>
            <person name="Scheremetjew M."/>
            <person name="Finn R."/>
            <person name="Kale V."/>
            <person name="Holt S."/>
            <person name="Cochrane G."/>
            <person name="Meng A."/>
            <person name="Brown T."/>
            <person name="Cohen L."/>
        </authorList>
    </citation>
    <scope>NUCLEOTIDE SEQUENCE</scope>
    <source>
        <strain evidence="7">GSBS06</strain>
    </source>
</reference>
<evidence type="ECO:0000256" key="2">
    <source>
        <dbReference type="ARBA" id="ARBA00022737"/>
    </source>
</evidence>
<evidence type="ECO:0000256" key="5">
    <source>
        <dbReference type="SAM" id="MobiDB-lite"/>
    </source>
</evidence>
<feature type="repeat" description="WD" evidence="4">
    <location>
        <begin position="415"/>
        <end position="448"/>
    </location>
</feature>
<sequence>MKMESLNSKADSSENTTGVQRKRRRSSQRNEKEQGIKGEKKAKSQSDETKTHIKKKENISKVRVKVVLKNSHSDNDYAIWKKNVSCIYDFLFHHSLSWASLTCAFGGSSDEIKNYARSHSVYFSSRTDATFNPASYRWTGKPSEILIAEVEVPQQNTAARKHLGRFTDTQRSGRIQVKKKIIHPGEVNRIRTFSQHPHLIVSKTDSASVFFWNTLKQPNKIHSKEMQQDWVQEYLKPLKQDDDNEVDQESGDIANVPDLTLDGHTDKAEYAVDCCSDSMKVVSGGSDAKVLCWSVEDYQTSLETKGKRLQARTRFVGHTDNVEDCVFKPGNSDVCCSVGDDKLILIWDARVGENYVSKVSNAHKDDINCCSINKINPNYVLTGSSDTTIKLLDLRKLGSGHINIMEDASAIVHVFEHHTTSVLNVKWSPNDSRYFSSTSEEIPLCIWDTKIKNDTDIIGEPELLFRHMGHKAPVVDFAWNSNIEEPWLFTTVSDSSDQGGGTMQVWRISDFVTQVENEEFTNRVHELACLSEFGKSNKNGTKSGKSVDSDEVSQL</sequence>
<keyword evidence="3" id="KW-0156">Chromatin regulator</keyword>
<evidence type="ECO:0000313" key="7">
    <source>
        <dbReference type="EMBL" id="CAE0437302.1"/>
    </source>
</evidence>
<organism evidence="7">
    <name type="scientific">Aplanochytrium stocchinoi</name>
    <dbReference type="NCBI Taxonomy" id="215587"/>
    <lineage>
        <taxon>Eukaryota</taxon>
        <taxon>Sar</taxon>
        <taxon>Stramenopiles</taxon>
        <taxon>Bigyra</taxon>
        <taxon>Labyrinthulomycetes</taxon>
        <taxon>Thraustochytrida</taxon>
        <taxon>Thraustochytriidae</taxon>
        <taxon>Aplanochytrium</taxon>
    </lineage>
</organism>
<evidence type="ECO:0000256" key="4">
    <source>
        <dbReference type="PROSITE-ProRule" id="PRU00221"/>
    </source>
</evidence>
<dbReference type="SUPFAM" id="SSF50978">
    <property type="entry name" value="WD40 repeat-like"/>
    <property type="match status" value="1"/>
</dbReference>
<dbReference type="PROSITE" id="PS50082">
    <property type="entry name" value="WD_REPEATS_2"/>
    <property type="match status" value="2"/>
</dbReference>
<keyword evidence="1 4" id="KW-0853">WD repeat</keyword>
<dbReference type="Pfam" id="PF12265">
    <property type="entry name" value="CAF1C_H4-bd"/>
    <property type="match status" value="1"/>
</dbReference>
<protein>
    <recommendedName>
        <fullName evidence="6">Histone-binding protein RBBP4-like N-terminal domain-containing protein</fullName>
    </recommendedName>
</protein>
<evidence type="ECO:0000256" key="1">
    <source>
        <dbReference type="ARBA" id="ARBA00022574"/>
    </source>
</evidence>
<dbReference type="InterPro" id="IPR022052">
    <property type="entry name" value="Histone-bd_RBBP4-like_N"/>
</dbReference>
<dbReference type="GO" id="GO:0006325">
    <property type="term" value="P:chromatin organization"/>
    <property type="evidence" value="ECO:0007669"/>
    <property type="project" value="UniProtKB-KW"/>
</dbReference>
<feature type="repeat" description="WD" evidence="4">
    <location>
        <begin position="315"/>
        <end position="357"/>
    </location>
</feature>
<dbReference type="InterPro" id="IPR036322">
    <property type="entry name" value="WD40_repeat_dom_sf"/>
</dbReference>
<dbReference type="SMART" id="SM00320">
    <property type="entry name" value="WD40"/>
    <property type="match status" value="6"/>
</dbReference>